<reference evidence="2" key="2">
    <citation type="submission" date="2025-08" db="UniProtKB">
        <authorList>
            <consortium name="RefSeq"/>
        </authorList>
    </citation>
    <scope>IDENTIFICATION</scope>
    <source>
        <tissue evidence="2">Leaf</tissue>
    </source>
</reference>
<dbReference type="RefSeq" id="XP_056843924.1">
    <property type="nucleotide sequence ID" value="XM_056987944.1"/>
</dbReference>
<evidence type="ECO:0000313" key="2">
    <source>
        <dbReference type="RefSeq" id="XP_056843924.1"/>
    </source>
</evidence>
<name>A0A9W3BXD0_RAPSA</name>
<accession>A0A9W3BXD0</accession>
<keyword evidence="1" id="KW-1185">Reference proteome</keyword>
<sequence>MEYEDLVNLVKETLNIRAKNVTLKLSYQYPSWMEIDDGDGSTPQFISDDHEVEVFVQMRRKIEEVNLCVTISEVIDGIPTNHRRPHYANVTDQTLLRNEDDEDSESDEGFEEDWLEFAISETPLTCPPIQNDVGGSFGVQPKQTIPYNRNGIVIRDPLIRLASPPHEATYRGKGKGIATEPDKWEAADKLLQPQMSTNKGVFGGNGESSRTVRRRLFEDPRAPPQGDIKMEEPCQAEPEPIAQPLLTTTPVAAQPSSLYTWTRFQDSLHDLLNDESSEPVLFGRDAPPVIESTDEIGKIFERLYYK</sequence>
<dbReference type="Proteomes" id="UP000504610">
    <property type="component" value="Chromosome 6"/>
</dbReference>
<dbReference type="KEGG" id="rsz:130496131"/>
<proteinExistence type="predicted"/>
<reference evidence="1" key="1">
    <citation type="journal article" date="2019" name="Database">
        <title>The radish genome database (RadishGD): an integrated information resource for radish genomics.</title>
        <authorList>
            <person name="Yu H.J."/>
            <person name="Baek S."/>
            <person name="Lee Y.J."/>
            <person name="Cho A."/>
            <person name="Mun J.H."/>
        </authorList>
    </citation>
    <scope>NUCLEOTIDE SEQUENCE [LARGE SCALE GENOMIC DNA]</scope>
    <source>
        <strain evidence="1">cv. WK10039</strain>
    </source>
</reference>
<evidence type="ECO:0000313" key="1">
    <source>
        <dbReference type="Proteomes" id="UP000504610"/>
    </source>
</evidence>
<dbReference type="OrthoDB" id="1112554at2759"/>
<dbReference type="GeneID" id="130496131"/>
<organism evidence="1 2">
    <name type="scientific">Raphanus sativus</name>
    <name type="common">Radish</name>
    <name type="synonym">Raphanus raphanistrum var. sativus</name>
    <dbReference type="NCBI Taxonomy" id="3726"/>
    <lineage>
        <taxon>Eukaryota</taxon>
        <taxon>Viridiplantae</taxon>
        <taxon>Streptophyta</taxon>
        <taxon>Embryophyta</taxon>
        <taxon>Tracheophyta</taxon>
        <taxon>Spermatophyta</taxon>
        <taxon>Magnoliopsida</taxon>
        <taxon>eudicotyledons</taxon>
        <taxon>Gunneridae</taxon>
        <taxon>Pentapetalae</taxon>
        <taxon>rosids</taxon>
        <taxon>malvids</taxon>
        <taxon>Brassicales</taxon>
        <taxon>Brassicaceae</taxon>
        <taxon>Brassiceae</taxon>
        <taxon>Raphanus</taxon>
    </lineage>
</organism>
<gene>
    <name evidence="2" type="primary">LOC130496131</name>
</gene>
<protein>
    <submittedName>
        <fullName evidence="2">Uncharacterized protein LOC130496131</fullName>
    </submittedName>
</protein>
<dbReference type="AlphaFoldDB" id="A0A9W3BXD0"/>